<dbReference type="InterPro" id="IPR036259">
    <property type="entry name" value="MFS_trans_sf"/>
</dbReference>
<evidence type="ECO:0000313" key="8">
    <source>
        <dbReference type="EMBL" id="CAB4551444.1"/>
    </source>
</evidence>
<evidence type="ECO:0000256" key="3">
    <source>
        <dbReference type="ARBA" id="ARBA00022692"/>
    </source>
</evidence>
<dbReference type="InterPro" id="IPR023845">
    <property type="entry name" value="DUF3817_TM"/>
</dbReference>
<feature type="transmembrane region" description="Helical" evidence="6">
    <location>
        <begin position="6"/>
        <end position="28"/>
    </location>
</feature>
<feature type="domain" description="DUF3817" evidence="7">
    <location>
        <begin position="8"/>
        <end position="93"/>
    </location>
</feature>
<protein>
    <submittedName>
        <fullName evidence="8">Unannotated protein</fullName>
    </submittedName>
</protein>
<evidence type="ECO:0000256" key="1">
    <source>
        <dbReference type="ARBA" id="ARBA00004651"/>
    </source>
</evidence>
<feature type="transmembrane region" description="Helical" evidence="6">
    <location>
        <begin position="128"/>
        <end position="148"/>
    </location>
</feature>
<feature type="transmembrane region" description="Helical" evidence="6">
    <location>
        <begin position="69"/>
        <end position="88"/>
    </location>
</feature>
<keyword evidence="4 6" id="KW-1133">Transmembrane helix</keyword>
<feature type="transmembrane region" description="Helical" evidence="6">
    <location>
        <begin position="40"/>
        <end position="63"/>
    </location>
</feature>
<evidence type="ECO:0000256" key="4">
    <source>
        <dbReference type="ARBA" id="ARBA00022989"/>
    </source>
</evidence>
<proteinExistence type="predicted"/>
<reference evidence="8" key="1">
    <citation type="submission" date="2020-05" db="EMBL/GenBank/DDBJ databases">
        <authorList>
            <person name="Chiriac C."/>
            <person name="Salcher M."/>
            <person name="Ghai R."/>
            <person name="Kavagutti S V."/>
        </authorList>
    </citation>
    <scope>NUCLEOTIDE SEQUENCE</scope>
</reference>
<dbReference type="AlphaFoldDB" id="A0A6J6CJI0"/>
<evidence type="ECO:0000256" key="5">
    <source>
        <dbReference type="ARBA" id="ARBA00023136"/>
    </source>
</evidence>
<dbReference type="PANTHER" id="PTHR40077:SF1">
    <property type="entry name" value="MEMBRANE PROTEIN"/>
    <property type="match status" value="1"/>
</dbReference>
<dbReference type="EMBL" id="CAEZTB010000018">
    <property type="protein sequence ID" value="CAB4551444.1"/>
    <property type="molecule type" value="Genomic_DNA"/>
</dbReference>
<comment type="subcellular location">
    <subcellularLocation>
        <location evidence="1">Cell membrane</location>
        <topology evidence="1">Multi-pass membrane protein</topology>
    </subcellularLocation>
</comment>
<keyword evidence="5 6" id="KW-0472">Membrane</keyword>
<name>A0A6J6CJI0_9ZZZZ</name>
<keyword evidence="3 6" id="KW-0812">Transmembrane</keyword>
<dbReference type="NCBIfam" id="TIGR03954">
    <property type="entry name" value="integ_memb_HG"/>
    <property type="match status" value="1"/>
</dbReference>
<organism evidence="8">
    <name type="scientific">freshwater metagenome</name>
    <dbReference type="NCBI Taxonomy" id="449393"/>
    <lineage>
        <taxon>unclassified sequences</taxon>
        <taxon>metagenomes</taxon>
        <taxon>ecological metagenomes</taxon>
    </lineage>
</organism>
<evidence type="ECO:0000256" key="2">
    <source>
        <dbReference type="ARBA" id="ARBA00022475"/>
    </source>
</evidence>
<dbReference type="Pfam" id="PF12823">
    <property type="entry name" value="DUF3817"/>
    <property type="match status" value="1"/>
</dbReference>
<dbReference type="PANTHER" id="PTHR40077">
    <property type="entry name" value="MEMBRANE PROTEIN-RELATED"/>
    <property type="match status" value="1"/>
</dbReference>
<gene>
    <name evidence="8" type="ORF">UFOPK1581_00203</name>
</gene>
<sequence>MNGTPKSIFGTFALIEMITWAVLISAIVARETIGLAPNMFFIAGATHGFAFIGYCATAVLVAVNQRWPLLRGAIAVMLAIVPFATVPFEKYLEKRKFLDGDWRTEKSSNPLDKTKFDRLFRWFINHPAILVLTLFVSVIGLFTFLLWLGPPSEWGN</sequence>
<dbReference type="SUPFAM" id="SSF103473">
    <property type="entry name" value="MFS general substrate transporter"/>
    <property type="match status" value="1"/>
</dbReference>
<evidence type="ECO:0000256" key="6">
    <source>
        <dbReference type="SAM" id="Phobius"/>
    </source>
</evidence>
<keyword evidence="2" id="KW-1003">Cell membrane</keyword>
<dbReference type="GO" id="GO:0005886">
    <property type="term" value="C:plasma membrane"/>
    <property type="evidence" value="ECO:0007669"/>
    <property type="project" value="UniProtKB-SubCell"/>
</dbReference>
<evidence type="ECO:0000259" key="7">
    <source>
        <dbReference type="Pfam" id="PF12823"/>
    </source>
</evidence>
<accession>A0A6J6CJI0</accession>